<evidence type="ECO:0000313" key="1">
    <source>
        <dbReference type="EMBL" id="WWA74108.1"/>
    </source>
</evidence>
<dbReference type="EMBL" id="CP129946">
    <property type="protein sequence ID" value="WWA74108.1"/>
    <property type="molecule type" value="Genomic_DNA"/>
</dbReference>
<keyword evidence="2" id="KW-1185">Reference proteome</keyword>
<dbReference type="RefSeq" id="WP_338474895.1">
    <property type="nucleotide sequence ID" value="NZ_CP129946.1"/>
</dbReference>
<dbReference type="Pfam" id="PF20392">
    <property type="entry name" value="DUF6687"/>
    <property type="match status" value="1"/>
</dbReference>
<accession>A0ABZ2D7A2</accession>
<evidence type="ECO:0000313" key="2">
    <source>
        <dbReference type="Proteomes" id="UP001347174"/>
    </source>
</evidence>
<proteinExistence type="predicted"/>
<dbReference type="InterPro" id="IPR046509">
    <property type="entry name" value="DUF6687"/>
</dbReference>
<name>A0ABZ2D7A2_9PSED</name>
<gene>
    <name evidence="1" type="ORF">QYQ93_14740</name>
</gene>
<dbReference type="Proteomes" id="UP001347174">
    <property type="component" value="Chromosome"/>
</dbReference>
<organism evidence="1 2">
    <name type="scientific">Pseudomonas khavaziana</name>
    <dbReference type="NCBI Taxonomy" id="2842351"/>
    <lineage>
        <taxon>Bacteria</taxon>
        <taxon>Pseudomonadati</taxon>
        <taxon>Pseudomonadota</taxon>
        <taxon>Gammaproteobacteria</taxon>
        <taxon>Pseudomonadales</taxon>
        <taxon>Pseudomonadaceae</taxon>
        <taxon>Pseudomonas</taxon>
    </lineage>
</organism>
<protein>
    <submittedName>
        <fullName evidence="1">DUF6687 family protein</fullName>
    </submittedName>
</protein>
<sequence>MQRDYFFEGSSSMNRLCSSELVADADIAAQLSSLETRVLGGRAIGIVNNHFIDLPSAIGGSGTILNNDDPSDIRRENLSRLRYALGTSGELVRGPIKAGFGRLAIPARKLADPVAGIEHAIGGIDPDSPFRYLPLGHTAQVPNISLDSIENAATLLILSHWPSNHTPQRYKANLSTQSAFRYLREGNPVGEARIVTSDHFDLDGLASIYAFLSPASALRHQDLLIDVARLGDFSRGTLPQALRVAFTLNSLAAQAKRPGVLDADTALLQTYRAVLPKVGHVLEHPGQYAHCYVEGMHHLARSERLLSHPETRLVEYKDVDLAVFHLPAALVSDHLNHQQPYFGLSNIAFHNRTRCGVVAIVHGAALEVRQRYESWVERISGIPRPRRDLSIFTRALQQDEREGCTWHYGGVENIMPALKCANSGATRYSSEMLLMELRQFLAVAPVAWRGSRSGSASGAG</sequence>
<reference evidence="1 2" key="1">
    <citation type="submission" date="2023-07" db="EMBL/GenBank/DDBJ databases">
        <title>Plant endophyte Pseudomonas khavaziana can be used to control wheat stem rot.</title>
        <authorList>
            <person name="Guo S."/>
            <person name="Shen X."/>
        </authorList>
    </citation>
    <scope>NUCLEOTIDE SEQUENCE [LARGE SCALE GENOMIC DNA]</scope>
    <source>
        <strain evidence="1 2">SR9</strain>
    </source>
</reference>